<dbReference type="SUPFAM" id="SSF82895">
    <property type="entry name" value="TSP-1 type 1 repeat"/>
    <property type="match status" value="1"/>
</dbReference>
<dbReference type="InterPro" id="IPR013273">
    <property type="entry name" value="ADAMTS/ADAMTS-like"/>
</dbReference>
<dbReference type="Gene3D" id="2.20.100.10">
    <property type="entry name" value="Thrombospondin type-1 (TSP1) repeat"/>
    <property type="match status" value="1"/>
</dbReference>
<feature type="disulfide bond" evidence="4">
    <location>
        <begin position="71"/>
        <end position="113"/>
    </location>
</feature>
<dbReference type="Ensembl" id="ENSENLT00000012317.1">
    <property type="protein sequence ID" value="ENSENLP00000011811.1"/>
    <property type="gene ID" value="ENSENLG00000005670.1"/>
</dbReference>
<dbReference type="GO" id="GO:0005576">
    <property type="term" value="C:extracellular region"/>
    <property type="evidence" value="ECO:0007669"/>
    <property type="project" value="UniProtKB-SubCell"/>
</dbReference>
<evidence type="ECO:0000313" key="6">
    <source>
        <dbReference type="Ensembl" id="ENSENLP00000011811.1"/>
    </source>
</evidence>
<dbReference type="PRINTS" id="PR01857">
    <property type="entry name" value="ADAMTSFAMILY"/>
</dbReference>
<keyword evidence="2" id="KW-0964">Secreted</keyword>
<dbReference type="InterPro" id="IPR050439">
    <property type="entry name" value="ADAMTS_ADAMTS-like"/>
</dbReference>
<sequence>MFPFMALIHSIMWRRRGQINPLFIYFLRTKLGVCVCVCVCVQEDGVASNSLEDELEVTTYWWGEWAKWTACTRTCGGGVMSQERHCLKQRSVSHTVATDNMTCTGTAKKYHLCNTKECPATGRSFREEQCWSFNSQLYNGRNYQWKPLYPDDYVHISSNPCDLHCTTTDGQRQLMVTARDGTSCKYSSYRGVCVDGKCEPIGCDGVLFSSNTLDKCGVCQGDGSSCSRVTGNFRRGATTLGYSFITQIPEGSWDIQIIERKKSADVLAVTDQAGNFFFNGAYKVDSPQNFHAAGTIFKYRRPMDVYETGIEYIVAKGPIDQAINILVHLTSFNTLYATAQGPKHLQGPQIFSGPNTCLELFFGYTGFQFLSIKQGNICDNNENN</sequence>
<reference evidence="6" key="3">
    <citation type="submission" date="2025-09" db="UniProtKB">
        <authorList>
            <consortium name="Ensembl"/>
        </authorList>
    </citation>
    <scope>IDENTIFICATION</scope>
</reference>
<dbReference type="OMA" id="HNINIFT"/>
<feature type="disulfide bond" evidence="4">
    <location>
        <begin position="86"/>
        <end position="103"/>
    </location>
</feature>
<reference evidence="6" key="2">
    <citation type="submission" date="2025-08" db="UniProtKB">
        <authorList>
            <consortium name="Ensembl"/>
        </authorList>
    </citation>
    <scope>IDENTIFICATION</scope>
</reference>
<evidence type="ECO:0000256" key="3">
    <source>
        <dbReference type="ARBA" id="ARBA00023157"/>
    </source>
</evidence>
<dbReference type="SMART" id="SM00209">
    <property type="entry name" value="TSP1"/>
    <property type="match status" value="1"/>
</dbReference>
<proteinExistence type="predicted"/>
<dbReference type="InParanoid" id="A0A665TXM3"/>
<dbReference type="PANTHER" id="PTHR13723:SF147">
    <property type="entry name" value="ADAMTS-LIKE PROTEIN 2"/>
    <property type="match status" value="1"/>
</dbReference>
<dbReference type="PROSITE" id="PS50092">
    <property type="entry name" value="TSP1"/>
    <property type="match status" value="1"/>
</dbReference>
<dbReference type="AlphaFoldDB" id="A0A665TXM3"/>
<dbReference type="InterPro" id="IPR036383">
    <property type="entry name" value="TSP1_rpt_sf"/>
</dbReference>
<name>A0A665TXM3_ECHNA</name>
<protein>
    <submittedName>
        <fullName evidence="6">ADAMTS-like 2</fullName>
    </submittedName>
</protein>
<keyword evidence="7" id="KW-1185">Reference proteome</keyword>
<evidence type="ECO:0000313" key="7">
    <source>
        <dbReference type="Proteomes" id="UP000472264"/>
    </source>
</evidence>
<dbReference type="InterPro" id="IPR000884">
    <property type="entry name" value="TSP1_rpt"/>
</dbReference>
<reference evidence="6" key="1">
    <citation type="submission" date="2021-04" db="EMBL/GenBank/DDBJ databases">
        <authorList>
            <consortium name="Wellcome Sanger Institute Data Sharing"/>
        </authorList>
    </citation>
    <scope>NUCLEOTIDE SEQUENCE [LARGE SCALE GENOMIC DNA]</scope>
</reference>
<dbReference type="InterPro" id="IPR010294">
    <property type="entry name" value="ADAMTS_spacer1"/>
</dbReference>
<dbReference type="FunFam" id="2.60.120.830:FF:000001">
    <property type="entry name" value="A disintegrin and metalloproteinase with thrombospondin motifs 1"/>
    <property type="match status" value="1"/>
</dbReference>
<comment type="subcellular location">
    <subcellularLocation>
        <location evidence="1">Secreted</location>
    </subcellularLocation>
</comment>
<feature type="disulfide bond" evidence="4">
    <location>
        <begin position="75"/>
        <end position="118"/>
    </location>
</feature>
<evidence type="ECO:0000256" key="4">
    <source>
        <dbReference type="PIRSR" id="PIRSR613273-3"/>
    </source>
</evidence>
<evidence type="ECO:0000259" key="5">
    <source>
        <dbReference type="Pfam" id="PF05986"/>
    </source>
</evidence>
<dbReference type="Proteomes" id="UP000472264">
    <property type="component" value="Chromosome 9"/>
</dbReference>
<dbReference type="GO" id="GO:0031012">
    <property type="term" value="C:extracellular matrix"/>
    <property type="evidence" value="ECO:0007669"/>
    <property type="project" value="TreeGrafter"/>
</dbReference>
<evidence type="ECO:0000256" key="1">
    <source>
        <dbReference type="ARBA" id="ARBA00004613"/>
    </source>
</evidence>
<dbReference type="PANTHER" id="PTHR13723">
    <property type="entry name" value="ADAMTS A DISINTEGRIN AND METALLOPROTEASE WITH THROMBOSPONDIN MOTIFS PROTEASE"/>
    <property type="match status" value="1"/>
</dbReference>
<dbReference type="Gene3D" id="2.60.120.830">
    <property type="match status" value="1"/>
</dbReference>
<dbReference type="Pfam" id="PF00090">
    <property type="entry name" value="TSP_1"/>
    <property type="match status" value="1"/>
</dbReference>
<feature type="domain" description="ADAMTS/ADAMTS-like Spacer 1" evidence="5">
    <location>
        <begin position="229"/>
        <end position="329"/>
    </location>
</feature>
<dbReference type="GO" id="GO:0030198">
    <property type="term" value="P:extracellular matrix organization"/>
    <property type="evidence" value="ECO:0007669"/>
    <property type="project" value="InterPro"/>
</dbReference>
<evidence type="ECO:0000256" key="2">
    <source>
        <dbReference type="ARBA" id="ARBA00022525"/>
    </source>
</evidence>
<dbReference type="Pfam" id="PF05986">
    <property type="entry name" value="ADAMTS_spacer1"/>
    <property type="match status" value="1"/>
</dbReference>
<organism evidence="6 7">
    <name type="scientific">Echeneis naucrates</name>
    <name type="common">Live sharksucker</name>
    <dbReference type="NCBI Taxonomy" id="173247"/>
    <lineage>
        <taxon>Eukaryota</taxon>
        <taxon>Metazoa</taxon>
        <taxon>Chordata</taxon>
        <taxon>Craniata</taxon>
        <taxon>Vertebrata</taxon>
        <taxon>Euteleostomi</taxon>
        <taxon>Actinopterygii</taxon>
        <taxon>Neopterygii</taxon>
        <taxon>Teleostei</taxon>
        <taxon>Neoteleostei</taxon>
        <taxon>Acanthomorphata</taxon>
        <taxon>Carangaria</taxon>
        <taxon>Carangiformes</taxon>
        <taxon>Echeneidae</taxon>
        <taxon>Echeneis</taxon>
    </lineage>
</organism>
<accession>A0A665TXM3</accession>
<keyword evidence="3 4" id="KW-1015">Disulfide bond</keyword>